<dbReference type="GO" id="GO:0005886">
    <property type="term" value="C:plasma membrane"/>
    <property type="evidence" value="ECO:0007669"/>
    <property type="project" value="UniProtKB-SubCell"/>
</dbReference>
<evidence type="ECO:0000256" key="4">
    <source>
        <dbReference type="ARBA" id="ARBA00023136"/>
    </source>
</evidence>
<comment type="similarity">
    <text evidence="5 6">Belongs to the anion channel-forming bestrophin (TC 1.A.46) family. Calcium-sensitive chloride channel subfamily.</text>
</comment>
<dbReference type="InterPro" id="IPR021134">
    <property type="entry name" value="Bestrophin-like"/>
</dbReference>
<name>A0A8R1EL01_CAEJA</name>
<feature type="compositionally biased region" description="Polar residues" evidence="7">
    <location>
        <begin position="139"/>
        <end position="150"/>
    </location>
</feature>
<keyword evidence="6" id="KW-1003">Cell membrane</keyword>
<comment type="subcellular location">
    <subcellularLocation>
        <location evidence="6">Cell membrane</location>
        <topology evidence="6">Multi-pass membrane protein</topology>
    </subcellularLocation>
    <subcellularLocation>
        <location evidence="1">Membrane</location>
        <topology evidence="1">Multi-pass membrane protein</topology>
    </subcellularLocation>
</comment>
<keyword evidence="9" id="KW-1185">Reference proteome</keyword>
<sequence length="189" mass="21654">MGWFKVGEGLLNPWGEDDDDFETNMLIDRNLAGYDKTPRLEKDAFWDDTWVPLYSEASAHEKRYHQRQGSLAHIKLARSVSQVRMVPREGKKASAVVKEKIVNVKPEETNELPRRLSTTHGSTVFRPSSLLNLMKHHSSSASLEKSQSPGSYRMETLSAPTRIDSSVQFQVKIDEHEEEQEIRDDSKEK</sequence>
<dbReference type="Pfam" id="PF01062">
    <property type="entry name" value="Bestrophin"/>
    <property type="match status" value="1"/>
</dbReference>
<evidence type="ECO:0000256" key="3">
    <source>
        <dbReference type="ARBA" id="ARBA00022989"/>
    </source>
</evidence>
<evidence type="ECO:0000256" key="6">
    <source>
        <dbReference type="RuleBase" id="RU363126"/>
    </source>
</evidence>
<dbReference type="PANTHER" id="PTHR10736">
    <property type="entry name" value="BESTROPHIN"/>
    <property type="match status" value="1"/>
</dbReference>
<comment type="function">
    <text evidence="6">Forms chloride channels.</text>
</comment>
<keyword evidence="6" id="KW-0813">Transport</keyword>
<keyword evidence="3" id="KW-1133">Transmembrane helix</keyword>
<proteinExistence type="inferred from homology"/>
<keyword evidence="6" id="KW-0868">Chloride</keyword>
<accession>A0A8R1EL01</accession>
<evidence type="ECO:0000313" key="9">
    <source>
        <dbReference type="Proteomes" id="UP000005237"/>
    </source>
</evidence>
<keyword evidence="6" id="KW-0406">Ion transport</keyword>
<feature type="region of interest" description="Disordered" evidence="7">
    <location>
        <begin position="136"/>
        <end position="166"/>
    </location>
</feature>
<dbReference type="Proteomes" id="UP000005237">
    <property type="component" value="Unassembled WGS sequence"/>
</dbReference>
<keyword evidence="4" id="KW-0472">Membrane</keyword>
<dbReference type="GO" id="GO:0034707">
    <property type="term" value="C:chloride channel complex"/>
    <property type="evidence" value="ECO:0007669"/>
    <property type="project" value="UniProtKB-KW"/>
</dbReference>
<protein>
    <recommendedName>
        <fullName evidence="6">Bestrophin homolog</fullName>
    </recommendedName>
</protein>
<evidence type="ECO:0000313" key="8">
    <source>
        <dbReference type="EnsemblMetazoa" id="CJA35822a.1"/>
    </source>
</evidence>
<dbReference type="EnsemblMetazoa" id="CJA35822a.1">
    <property type="protein sequence ID" value="CJA35822a.1"/>
    <property type="gene ID" value="WBGene00211669"/>
</dbReference>
<dbReference type="AlphaFoldDB" id="A0A8R1EL01"/>
<organism evidence="8 9">
    <name type="scientific">Caenorhabditis japonica</name>
    <dbReference type="NCBI Taxonomy" id="281687"/>
    <lineage>
        <taxon>Eukaryota</taxon>
        <taxon>Metazoa</taxon>
        <taxon>Ecdysozoa</taxon>
        <taxon>Nematoda</taxon>
        <taxon>Chromadorea</taxon>
        <taxon>Rhabditida</taxon>
        <taxon>Rhabditina</taxon>
        <taxon>Rhabditomorpha</taxon>
        <taxon>Rhabditoidea</taxon>
        <taxon>Rhabditidae</taxon>
        <taxon>Peloderinae</taxon>
        <taxon>Caenorhabditis</taxon>
    </lineage>
</organism>
<evidence type="ECO:0000256" key="1">
    <source>
        <dbReference type="ARBA" id="ARBA00004141"/>
    </source>
</evidence>
<evidence type="ECO:0000256" key="5">
    <source>
        <dbReference type="ARBA" id="ARBA00034769"/>
    </source>
</evidence>
<dbReference type="PANTHER" id="PTHR10736:SF24">
    <property type="entry name" value="BESTROPHIN HOMOLOG 18"/>
    <property type="match status" value="1"/>
</dbReference>
<keyword evidence="6" id="KW-0869">Chloride channel</keyword>
<keyword evidence="2" id="KW-0812">Transmembrane</keyword>
<reference evidence="9" key="1">
    <citation type="submission" date="2010-08" db="EMBL/GenBank/DDBJ databases">
        <authorList>
            <consortium name="Caenorhabditis japonica Sequencing Consortium"/>
            <person name="Wilson R.K."/>
        </authorList>
    </citation>
    <scope>NUCLEOTIDE SEQUENCE [LARGE SCALE GENOMIC DNA]</scope>
    <source>
        <strain evidence="9">DF5081</strain>
    </source>
</reference>
<keyword evidence="6" id="KW-0407">Ion channel</keyword>
<dbReference type="GO" id="GO:0005254">
    <property type="term" value="F:chloride channel activity"/>
    <property type="evidence" value="ECO:0007669"/>
    <property type="project" value="UniProtKB-KW"/>
</dbReference>
<dbReference type="InterPro" id="IPR000615">
    <property type="entry name" value="Bestrophin"/>
</dbReference>
<reference evidence="8" key="2">
    <citation type="submission" date="2022-06" db="UniProtKB">
        <authorList>
            <consortium name="EnsemblMetazoa"/>
        </authorList>
    </citation>
    <scope>IDENTIFICATION</scope>
    <source>
        <strain evidence="8">DF5081</strain>
    </source>
</reference>
<evidence type="ECO:0000256" key="7">
    <source>
        <dbReference type="SAM" id="MobiDB-lite"/>
    </source>
</evidence>
<evidence type="ECO:0000256" key="2">
    <source>
        <dbReference type="ARBA" id="ARBA00022692"/>
    </source>
</evidence>